<dbReference type="EMBL" id="ML121591">
    <property type="protein sequence ID" value="RPB19336.1"/>
    <property type="molecule type" value="Genomic_DNA"/>
</dbReference>
<evidence type="ECO:0000313" key="2">
    <source>
        <dbReference type="Proteomes" id="UP000267821"/>
    </source>
</evidence>
<dbReference type="AlphaFoldDB" id="A0A3N4L9P4"/>
<dbReference type="Proteomes" id="UP000267821">
    <property type="component" value="Unassembled WGS sequence"/>
</dbReference>
<sequence length="198" mass="22309">MASSIPPCNGDLRNMSGWYQDMSALLHVLDSEPGMVALQEEAGQAAVGVKAMDKIFRDFRHDLERFDALQFDVSLVLDLECLYQKANLFQIEFVQIFSHVEEIKQEFESFTQNLRQWATKHEKTREEYLTRLKPQLAELQRLMDNDTSAGDGGSYSFDFAGAFQAAAVSLFAASVFALQGSNLVLPSLVRRYSSTHKA</sequence>
<keyword evidence="2" id="KW-1185">Reference proteome</keyword>
<name>A0A3N4L9P4_9PEZI</name>
<accession>A0A3N4L9P4</accession>
<dbReference type="InParanoid" id="A0A3N4L9P4"/>
<protein>
    <submittedName>
        <fullName evidence="1">Uncharacterized protein</fullName>
    </submittedName>
</protein>
<organism evidence="1 2">
    <name type="scientific">Terfezia boudieri ATCC MYA-4762</name>
    <dbReference type="NCBI Taxonomy" id="1051890"/>
    <lineage>
        <taxon>Eukaryota</taxon>
        <taxon>Fungi</taxon>
        <taxon>Dikarya</taxon>
        <taxon>Ascomycota</taxon>
        <taxon>Pezizomycotina</taxon>
        <taxon>Pezizomycetes</taxon>
        <taxon>Pezizales</taxon>
        <taxon>Pezizaceae</taxon>
        <taxon>Terfezia</taxon>
    </lineage>
</organism>
<evidence type="ECO:0000313" key="1">
    <source>
        <dbReference type="EMBL" id="RPB19336.1"/>
    </source>
</evidence>
<reference evidence="1 2" key="1">
    <citation type="journal article" date="2018" name="Nat. Ecol. Evol.">
        <title>Pezizomycetes genomes reveal the molecular basis of ectomycorrhizal truffle lifestyle.</title>
        <authorList>
            <person name="Murat C."/>
            <person name="Payen T."/>
            <person name="Noel B."/>
            <person name="Kuo A."/>
            <person name="Morin E."/>
            <person name="Chen J."/>
            <person name="Kohler A."/>
            <person name="Krizsan K."/>
            <person name="Balestrini R."/>
            <person name="Da Silva C."/>
            <person name="Montanini B."/>
            <person name="Hainaut M."/>
            <person name="Levati E."/>
            <person name="Barry K.W."/>
            <person name="Belfiori B."/>
            <person name="Cichocki N."/>
            <person name="Clum A."/>
            <person name="Dockter R.B."/>
            <person name="Fauchery L."/>
            <person name="Guy J."/>
            <person name="Iotti M."/>
            <person name="Le Tacon F."/>
            <person name="Lindquist E.A."/>
            <person name="Lipzen A."/>
            <person name="Malagnac F."/>
            <person name="Mello A."/>
            <person name="Molinier V."/>
            <person name="Miyauchi S."/>
            <person name="Poulain J."/>
            <person name="Riccioni C."/>
            <person name="Rubini A."/>
            <person name="Sitrit Y."/>
            <person name="Splivallo R."/>
            <person name="Traeger S."/>
            <person name="Wang M."/>
            <person name="Zifcakova L."/>
            <person name="Wipf D."/>
            <person name="Zambonelli A."/>
            <person name="Paolocci F."/>
            <person name="Nowrousian M."/>
            <person name="Ottonello S."/>
            <person name="Baldrian P."/>
            <person name="Spatafora J.W."/>
            <person name="Henrissat B."/>
            <person name="Nagy L.G."/>
            <person name="Aury J.M."/>
            <person name="Wincker P."/>
            <person name="Grigoriev I.V."/>
            <person name="Bonfante P."/>
            <person name="Martin F.M."/>
        </authorList>
    </citation>
    <scope>NUCLEOTIDE SEQUENCE [LARGE SCALE GENOMIC DNA]</scope>
    <source>
        <strain evidence="1 2">ATCC MYA-4762</strain>
    </source>
</reference>
<gene>
    <name evidence="1" type="ORF">L211DRAFT_853314</name>
</gene>
<proteinExistence type="predicted"/>